<proteinExistence type="predicted"/>
<dbReference type="InterPro" id="IPR036683">
    <property type="entry name" value="CO_DH_flav_C_dom_sf"/>
</dbReference>
<evidence type="ECO:0000259" key="4">
    <source>
        <dbReference type="PROSITE" id="PS51387"/>
    </source>
</evidence>
<feature type="domain" description="FAD-binding PCMH-type" evidence="4">
    <location>
        <begin position="1"/>
        <end position="179"/>
    </location>
</feature>
<dbReference type="PROSITE" id="PS51387">
    <property type="entry name" value="FAD_PCMH"/>
    <property type="match status" value="1"/>
</dbReference>
<dbReference type="InterPro" id="IPR016166">
    <property type="entry name" value="FAD-bd_PCMH"/>
</dbReference>
<evidence type="ECO:0000313" key="5">
    <source>
        <dbReference type="EMBL" id="NYF53093.1"/>
    </source>
</evidence>
<evidence type="ECO:0000256" key="1">
    <source>
        <dbReference type="ARBA" id="ARBA00022630"/>
    </source>
</evidence>
<gene>
    <name evidence="5" type="ORF">HDF12_003492</name>
</gene>
<evidence type="ECO:0000256" key="3">
    <source>
        <dbReference type="ARBA" id="ARBA00023002"/>
    </source>
</evidence>
<evidence type="ECO:0000313" key="6">
    <source>
        <dbReference type="Proteomes" id="UP000534186"/>
    </source>
</evidence>
<evidence type="ECO:0000256" key="2">
    <source>
        <dbReference type="ARBA" id="ARBA00022827"/>
    </source>
</evidence>
<protein>
    <submittedName>
        <fullName evidence="5">CO/xanthine dehydrogenase FAD-binding subunit</fullName>
    </submittedName>
</protein>
<dbReference type="Gene3D" id="3.30.43.10">
    <property type="entry name" value="Uridine Diphospho-n-acetylenolpyruvylglucosamine Reductase, domain 2"/>
    <property type="match status" value="1"/>
</dbReference>
<dbReference type="InterPro" id="IPR051312">
    <property type="entry name" value="Diverse_Substr_Oxidored"/>
</dbReference>
<dbReference type="InterPro" id="IPR005107">
    <property type="entry name" value="CO_DH_flav_C"/>
</dbReference>
<dbReference type="InterPro" id="IPR016167">
    <property type="entry name" value="FAD-bd_PCMH_sub1"/>
</dbReference>
<keyword evidence="2" id="KW-0274">FAD</keyword>
<reference evidence="5 6" key="1">
    <citation type="submission" date="2020-07" db="EMBL/GenBank/DDBJ databases">
        <title>Genomic Encyclopedia of Type Strains, Phase IV (KMG-V): Genome sequencing to study the core and pangenomes of soil and plant-associated prokaryotes.</title>
        <authorList>
            <person name="Whitman W."/>
        </authorList>
    </citation>
    <scope>NUCLEOTIDE SEQUENCE [LARGE SCALE GENOMIC DNA]</scope>
    <source>
        <strain evidence="5 6">M8UP30</strain>
    </source>
</reference>
<dbReference type="GO" id="GO:0071949">
    <property type="term" value="F:FAD binding"/>
    <property type="evidence" value="ECO:0007669"/>
    <property type="project" value="InterPro"/>
</dbReference>
<dbReference type="InterPro" id="IPR016169">
    <property type="entry name" value="FAD-bd_PCMH_sub2"/>
</dbReference>
<dbReference type="Pfam" id="PF00941">
    <property type="entry name" value="FAD_binding_5"/>
    <property type="match status" value="1"/>
</dbReference>
<dbReference type="PANTHER" id="PTHR42659">
    <property type="entry name" value="XANTHINE DEHYDROGENASE SUBUNIT C-RELATED"/>
    <property type="match status" value="1"/>
</dbReference>
<dbReference type="SMART" id="SM01092">
    <property type="entry name" value="CO_deh_flav_C"/>
    <property type="match status" value="1"/>
</dbReference>
<dbReference type="Gene3D" id="3.30.390.50">
    <property type="entry name" value="CO dehydrogenase flavoprotein, C-terminal domain"/>
    <property type="match status" value="1"/>
</dbReference>
<dbReference type="EMBL" id="JACCCV010000002">
    <property type="protein sequence ID" value="NYF53093.1"/>
    <property type="molecule type" value="Genomic_DNA"/>
</dbReference>
<comment type="caution">
    <text evidence="5">The sequence shown here is derived from an EMBL/GenBank/DDBJ whole genome shotgun (WGS) entry which is preliminary data.</text>
</comment>
<dbReference type="Gene3D" id="3.30.465.10">
    <property type="match status" value="1"/>
</dbReference>
<sequence length="285" mass="30614">MRSNITHYDLIAPKSLDAVLQILADSPDRYTPIAGGTELMVALGAGRLQPKKLVSLWNLQELRFIEVTPDAVRIGASSTFSDVRNHPVIASELSLLSQAASWTGSIANQNRGTIGGNIVNASPAADSPPALLAYDAIVTLVSTRGSRTIPYRDFHLSYKKAALAPDELLHSITLSRNFVDYKIYIRKVGTRNAQAISKVAIAAVARTNRGVIESIRIGAASLRETPARLIATEQSLLNKPVTPASLAAARGALLSETLPIDDIRSTAKYRAAVAANLLEEFLHTL</sequence>
<dbReference type="GO" id="GO:0016491">
    <property type="term" value="F:oxidoreductase activity"/>
    <property type="evidence" value="ECO:0007669"/>
    <property type="project" value="UniProtKB-KW"/>
</dbReference>
<dbReference type="Proteomes" id="UP000534186">
    <property type="component" value="Unassembled WGS sequence"/>
</dbReference>
<dbReference type="InterPro" id="IPR002346">
    <property type="entry name" value="Mopterin_DH_FAD-bd"/>
</dbReference>
<dbReference type="InterPro" id="IPR036318">
    <property type="entry name" value="FAD-bd_PCMH-like_sf"/>
</dbReference>
<dbReference type="SUPFAM" id="SSF56176">
    <property type="entry name" value="FAD-binding/transporter-associated domain-like"/>
    <property type="match status" value="1"/>
</dbReference>
<dbReference type="AlphaFoldDB" id="A0A7Y9NQI6"/>
<organism evidence="5 6">
    <name type="scientific">Tunturiibacter lichenicola</name>
    <dbReference type="NCBI Taxonomy" id="2051959"/>
    <lineage>
        <taxon>Bacteria</taxon>
        <taxon>Pseudomonadati</taxon>
        <taxon>Acidobacteriota</taxon>
        <taxon>Terriglobia</taxon>
        <taxon>Terriglobales</taxon>
        <taxon>Acidobacteriaceae</taxon>
        <taxon>Tunturiibacter</taxon>
    </lineage>
</organism>
<keyword evidence="3" id="KW-0560">Oxidoreductase</keyword>
<name>A0A7Y9NQI6_9BACT</name>
<keyword evidence="1" id="KW-0285">Flavoprotein</keyword>
<dbReference type="PANTHER" id="PTHR42659:SF2">
    <property type="entry name" value="XANTHINE DEHYDROGENASE SUBUNIT C-RELATED"/>
    <property type="match status" value="1"/>
</dbReference>
<dbReference type="Pfam" id="PF03450">
    <property type="entry name" value="CO_deh_flav_C"/>
    <property type="match status" value="1"/>
</dbReference>
<dbReference type="SUPFAM" id="SSF55447">
    <property type="entry name" value="CO dehydrogenase flavoprotein C-terminal domain-like"/>
    <property type="match status" value="1"/>
</dbReference>
<accession>A0A7Y9NQI6</accession>